<evidence type="ECO:0000313" key="8">
    <source>
        <dbReference type="EMBL" id="QSE75847.1"/>
    </source>
</evidence>
<feature type="domain" description="Heat-inducible transcription repressor HrcA C-terminal" evidence="6">
    <location>
        <begin position="103"/>
        <end position="316"/>
    </location>
</feature>
<dbReference type="InterPro" id="IPR036388">
    <property type="entry name" value="WH-like_DNA-bd_sf"/>
</dbReference>
<dbReference type="Proteomes" id="UP000663608">
    <property type="component" value="Chromosome"/>
</dbReference>
<dbReference type="Pfam" id="PF03444">
    <property type="entry name" value="WHD_HrcA"/>
    <property type="match status" value="1"/>
</dbReference>
<dbReference type="InterPro" id="IPR021153">
    <property type="entry name" value="HrcA_C"/>
</dbReference>
<sequence>MITERQRQILNLIVSLYAKDHTPIGSKSLLDSIQASSATIRNDMKALENLGLIQKEHSSSGRVPSVSGYKYFVENVIKLDQFSQNDLFKVMKAFDGELYRLTDLFETGAKILSELTGLTSFVLNVPQKDQELVSFEMVMLDSHSVLAVITLGTGEVRTNQFILPKSMTEADIGVFTNLVKERMVGKKVIDIHYILRTEIPQIVQRYFKVTSEVLGLFESIFSDLFVEHLTVAGRKNIFDYATDNLGELYKLFSDDQRMLQEIRELTNNDEMRAVKFENDEKYMKNLTIISQKFVIPYRGLGTLTVVGPVEMDYQRTLSTLDLVAKVITMKLSDYYRYLDGNHYEISK</sequence>
<evidence type="ECO:0000256" key="5">
    <source>
        <dbReference type="HAMAP-Rule" id="MF_00081"/>
    </source>
</evidence>
<keyword evidence="4 5" id="KW-0804">Transcription</keyword>
<dbReference type="PANTHER" id="PTHR34824:SF1">
    <property type="entry name" value="HEAT-INDUCIBLE TRANSCRIPTION REPRESSOR HRCA"/>
    <property type="match status" value="1"/>
</dbReference>
<evidence type="ECO:0000256" key="4">
    <source>
        <dbReference type="ARBA" id="ARBA00023163"/>
    </source>
</evidence>
<dbReference type="Gene3D" id="1.10.10.10">
    <property type="entry name" value="Winged helix-like DNA-binding domain superfamily/Winged helix DNA-binding domain"/>
    <property type="match status" value="1"/>
</dbReference>
<dbReference type="Gene3D" id="3.30.450.40">
    <property type="match status" value="1"/>
</dbReference>
<dbReference type="InterPro" id="IPR036390">
    <property type="entry name" value="WH_DNA-bd_sf"/>
</dbReference>
<dbReference type="Gene3D" id="3.30.390.60">
    <property type="entry name" value="Heat-inducible transcription repressor hrca homolog, domain 3"/>
    <property type="match status" value="1"/>
</dbReference>
<evidence type="ECO:0000259" key="6">
    <source>
        <dbReference type="Pfam" id="PF01628"/>
    </source>
</evidence>
<dbReference type="InterPro" id="IPR002571">
    <property type="entry name" value="HrcA"/>
</dbReference>
<dbReference type="HAMAP" id="MF_00081">
    <property type="entry name" value="HrcA"/>
    <property type="match status" value="1"/>
</dbReference>
<dbReference type="GO" id="GO:0003677">
    <property type="term" value="F:DNA binding"/>
    <property type="evidence" value="ECO:0007669"/>
    <property type="project" value="InterPro"/>
</dbReference>
<feature type="domain" description="Winged helix-turn-helix transcription repressor HrcA DNA-binding" evidence="7">
    <location>
        <begin position="2"/>
        <end position="70"/>
    </location>
</feature>
<comment type="similarity">
    <text evidence="5">Belongs to the HrcA family.</text>
</comment>
<dbReference type="InterPro" id="IPR005104">
    <property type="entry name" value="WHTH_HrcA_DNA-bd"/>
</dbReference>
<gene>
    <name evidence="5 8" type="primary">hrcA</name>
    <name evidence="8" type="ORF">JW886_05025</name>
</gene>
<evidence type="ECO:0000256" key="1">
    <source>
        <dbReference type="ARBA" id="ARBA00022491"/>
    </source>
</evidence>
<evidence type="ECO:0000259" key="7">
    <source>
        <dbReference type="Pfam" id="PF03444"/>
    </source>
</evidence>
<keyword evidence="2 5" id="KW-0805">Transcription regulation</keyword>
<dbReference type="SUPFAM" id="SSF55781">
    <property type="entry name" value="GAF domain-like"/>
    <property type="match status" value="1"/>
</dbReference>
<dbReference type="InterPro" id="IPR029016">
    <property type="entry name" value="GAF-like_dom_sf"/>
</dbReference>
<evidence type="ECO:0000313" key="9">
    <source>
        <dbReference type="Proteomes" id="UP000663608"/>
    </source>
</evidence>
<dbReference type="PIRSF" id="PIRSF005485">
    <property type="entry name" value="HrcA"/>
    <property type="match status" value="1"/>
</dbReference>
<dbReference type="NCBIfam" id="TIGR00331">
    <property type="entry name" value="hrcA"/>
    <property type="match status" value="1"/>
</dbReference>
<evidence type="ECO:0000256" key="3">
    <source>
        <dbReference type="ARBA" id="ARBA00023016"/>
    </source>
</evidence>
<evidence type="ECO:0000256" key="2">
    <source>
        <dbReference type="ARBA" id="ARBA00023015"/>
    </source>
</evidence>
<organism evidence="8 9">
    <name type="scientific">Lactococcus taiwanensis</name>
    <dbReference type="NCBI Taxonomy" id="1151742"/>
    <lineage>
        <taxon>Bacteria</taxon>
        <taxon>Bacillati</taxon>
        <taxon>Bacillota</taxon>
        <taxon>Bacilli</taxon>
        <taxon>Lactobacillales</taxon>
        <taxon>Streptococcaceae</taxon>
        <taxon>Lactococcus</taxon>
    </lineage>
</organism>
<reference evidence="8 9" key="1">
    <citation type="submission" date="2021-02" db="EMBL/GenBank/DDBJ databases">
        <title>Complete genome sequence of Lactococcus lactis strain K_LL004.</title>
        <authorList>
            <person name="Kim H.B."/>
        </authorList>
    </citation>
    <scope>NUCLEOTIDE SEQUENCE [LARGE SCALE GENOMIC DNA]</scope>
    <source>
        <strain evidence="8 9">K_LL004</strain>
    </source>
</reference>
<protein>
    <recommendedName>
        <fullName evidence="5">Heat-inducible transcription repressor HrcA</fullName>
    </recommendedName>
</protein>
<dbReference type="KEGG" id="lti:JW886_05025"/>
<dbReference type="EMBL" id="CP070872">
    <property type="protein sequence ID" value="QSE75847.1"/>
    <property type="molecule type" value="Genomic_DNA"/>
</dbReference>
<dbReference type="RefSeq" id="WP_075524583.1">
    <property type="nucleotide sequence ID" value="NZ_BNDT01000001.1"/>
</dbReference>
<name>A0AA45KEL9_9LACT</name>
<proteinExistence type="inferred from homology"/>
<keyword evidence="9" id="KW-1185">Reference proteome</keyword>
<keyword evidence="1 5" id="KW-0678">Repressor</keyword>
<dbReference type="PANTHER" id="PTHR34824">
    <property type="entry name" value="HEAT-INDUCIBLE TRANSCRIPTION REPRESSOR HRCA"/>
    <property type="match status" value="1"/>
</dbReference>
<dbReference type="AlphaFoldDB" id="A0AA45KEL9"/>
<dbReference type="SUPFAM" id="SSF46785">
    <property type="entry name" value="Winged helix' DNA-binding domain"/>
    <property type="match status" value="1"/>
</dbReference>
<dbReference type="InterPro" id="IPR023120">
    <property type="entry name" value="WHTH_transcript_rep_HrcA_IDD"/>
</dbReference>
<dbReference type="Pfam" id="PF01628">
    <property type="entry name" value="HrcA"/>
    <property type="match status" value="1"/>
</dbReference>
<comment type="function">
    <text evidence="5">Negative regulator of class I heat shock genes (grpE-dnaK-dnaJ and groELS operons). Prevents heat-shock induction of these operons.</text>
</comment>
<keyword evidence="3 5" id="KW-0346">Stress response</keyword>
<dbReference type="GO" id="GO:0045892">
    <property type="term" value="P:negative regulation of DNA-templated transcription"/>
    <property type="evidence" value="ECO:0007669"/>
    <property type="project" value="UniProtKB-UniRule"/>
</dbReference>
<accession>A0AA45KEL9</accession>